<protein>
    <submittedName>
        <fullName evidence="5">RNA polymerase sigma factor</fullName>
    </submittedName>
</protein>
<evidence type="ECO:0000256" key="2">
    <source>
        <dbReference type="ARBA" id="ARBA00023082"/>
    </source>
</evidence>
<dbReference type="Pfam" id="PF08281">
    <property type="entry name" value="Sigma70_r4_2"/>
    <property type="match status" value="1"/>
</dbReference>
<dbReference type="NCBIfam" id="TIGR02937">
    <property type="entry name" value="sigma70-ECF"/>
    <property type="match status" value="1"/>
</dbReference>
<keyword evidence="2" id="KW-0731">Sigma factor</keyword>
<dbReference type="InterPro" id="IPR039425">
    <property type="entry name" value="RNA_pol_sigma-70-like"/>
</dbReference>
<accession>A0A518C9K1</accession>
<dbReference type="InterPro" id="IPR013249">
    <property type="entry name" value="RNA_pol_sigma70_r4_t2"/>
</dbReference>
<keyword evidence="1" id="KW-0805">Transcription regulation</keyword>
<gene>
    <name evidence="5" type="ORF">Pan97_29410</name>
</gene>
<dbReference type="Gene3D" id="1.10.10.10">
    <property type="entry name" value="Winged helix-like DNA-binding domain superfamily/Winged helix DNA-binding domain"/>
    <property type="match status" value="1"/>
</dbReference>
<dbReference type="AlphaFoldDB" id="A0A518C9K1"/>
<keyword evidence="6" id="KW-1185">Reference proteome</keyword>
<reference evidence="6" key="1">
    <citation type="submission" date="2019-02" db="EMBL/GenBank/DDBJ databases">
        <title>Deep-cultivation of Planctomycetes and their phenomic and genomic characterization uncovers novel biology.</title>
        <authorList>
            <person name="Wiegand S."/>
            <person name="Jogler M."/>
            <person name="Boedeker C."/>
            <person name="Pinto D."/>
            <person name="Vollmers J."/>
            <person name="Rivas-Marin E."/>
            <person name="Kohn T."/>
            <person name="Peeters S.H."/>
            <person name="Heuer A."/>
            <person name="Rast P."/>
            <person name="Oberbeckmann S."/>
            <person name="Bunk B."/>
            <person name="Jeske O."/>
            <person name="Meyerdierks A."/>
            <person name="Storesund J.E."/>
            <person name="Kallscheuer N."/>
            <person name="Luecker S."/>
            <person name="Lage O.M."/>
            <person name="Pohl T."/>
            <person name="Merkel B.J."/>
            <person name="Hornburger P."/>
            <person name="Mueller R.-W."/>
            <person name="Bruemmer F."/>
            <person name="Labrenz M."/>
            <person name="Spormann A.M."/>
            <person name="Op den Camp H."/>
            <person name="Overmann J."/>
            <person name="Amann R."/>
            <person name="Jetten M.S.M."/>
            <person name="Mascher T."/>
            <person name="Medema M.H."/>
            <person name="Devos D.P."/>
            <person name="Kaster A.-K."/>
            <person name="Ovreas L."/>
            <person name="Rohde M."/>
            <person name="Galperin M.Y."/>
            <person name="Jogler C."/>
        </authorList>
    </citation>
    <scope>NUCLEOTIDE SEQUENCE [LARGE SCALE GENOMIC DNA]</scope>
    <source>
        <strain evidence="6">Pan97</strain>
    </source>
</reference>
<keyword evidence="3" id="KW-0804">Transcription</keyword>
<dbReference type="GO" id="GO:0003677">
    <property type="term" value="F:DNA binding"/>
    <property type="evidence" value="ECO:0007669"/>
    <property type="project" value="InterPro"/>
</dbReference>
<dbReference type="OrthoDB" id="278404at2"/>
<evidence type="ECO:0000256" key="3">
    <source>
        <dbReference type="ARBA" id="ARBA00023163"/>
    </source>
</evidence>
<dbReference type="PANTHER" id="PTHR43133">
    <property type="entry name" value="RNA POLYMERASE ECF-TYPE SIGMA FACTO"/>
    <property type="match status" value="1"/>
</dbReference>
<dbReference type="SUPFAM" id="SSF88659">
    <property type="entry name" value="Sigma3 and sigma4 domains of RNA polymerase sigma factors"/>
    <property type="match status" value="1"/>
</dbReference>
<feature type="domain" description="RNA polymerase sigma factor 70 region 4 type 2" evidence="4">
    <location>
        <begin position="137"/>
        <end position="185"/>
    </location>
</feature>
<dbReference type="GO" id="GO:0016987">
    <property type="term" value="F:sigma factor activity"/>
    <property type="evidence" value="ECO:0007669"/>
    <property type="project" value="UniProtKB-KW"/>
</dbReference>
<proteinExistence type="predicted"/>
<dbReference type="InterPro" id="IPR014284">
    <property type="entry name" value="RNA_pol_sigma-70_dom"/>
</dbReference>
<evidence type="ECO:0000313" key="6">
    <source>
        <dbReference type="Proteomes" id="UP000318626"/>
    </source>
</evidence>
<sequence>MDQGNTTIEVQKYLRELGGDAPSEPIVRALLERSAARLQTLCTTMLVRRYPRLLRPPMSLQSEEMLSAIVERLLKAMRSVHPETPRQFFALANRHMRWELNDLARRLDQQAQMPELYEDAIPSPETSGSILGADAIRMLEAIENLPAEEREVFELVRIQGITQSETAEILQVSSKTVQRRLNRGLVILSEQLSDLRPPDA</sequence>
<evidence type="ECO:0000259" key="4">
    <source>
        <dbReference type="Pfam" id="PF08281"/>
    </source>
</evidence>
<evidence type="ECO:0000256" key="1">
    <source>
        <dbReference type="ARBA" id="ARBA00023015"/>
    </source>
</evidence>
<dbReference type="GO" id="GO:0006352">
    <property type="term" value="P:DNA-templated transcription initiation"/>
    <property type="evidence" value="ECO:0007669"/>
    <property type="project" value="InterPro"/>
</dbReference>
<evidence type="ECO:0000313" key="5">
    <source>
        <dbReference type="EMBL" id="QDU75899.1"/>
    </source>
</evidence>
<dbReference type="RefSeq" id="WP_144973605.1">
    <property type="nucleotide sequence ID" value="NZ_CP036289.1"/>
</dbReference>
<dbReference type="CDD" id="cd06171">
    <property type="entry name" value="Sigma70_r4"/>
    <property type="match status" value="1"/>
</dbReference>
<name>A0A518C9K1_9BACT</name>
<dbReference type="Proteomes" id="UP000318626">
    <property type="component" value="Chromosome"/>
</dbReference>
<dbReference type="PANTHER" id="PTHR43133:SF39">
    <property type="entry name" value="SIMILAR TO RNA POLYMERASE SIGMA-E FACTOR"/>
    <property type="match status" value="1"/>
</dbReference>
<dbReference type="EMBL" id="CP036289">
    <property type="protein sequence ID" value="QDU75899.1"/>
    <property type="molecule type" value="Genomic_DNA"/>
</dbReference>
<dbReference type="InterPro" id="IPR013324">
    <property type="entry name" value="RNA_pol_sigma_r3/r4-like"/>
</dbReference>
<organism evidence="5 6">
    <name type="scientific">Bremerella volcania</name>
    <dbReference type="NCBI Taxonomy" id="2527984"/>
    <lineage>
        <taxon>Bacteria</taxon>
        <taxon>Pseudomonadati</taxon>
        <taxon>Planctomycetota</taxon>
        <taxon>Planctomycetia</taxon>
        <taxon>Pirellulales</taxon>
        <taxon>Pirellulaceae</taxon>
        <taxon>Bremerella</taxon>
    </lineage>
</organism>
<dbReference type="KEGG" id="bvo:Pan97_29410"/>
<dbReference type="InterPro" id="IPR036388">
    <property type="entry name" value="WH-like_DNA-bd_sf"/>
</dbReference>